<feature type="transmembrane region" description="Helical" evidence="8">
    <location>
        <begin position="186"/>
        <end position="207"/>
    </location>
</feature>
<feature type="transmembrane region" description="Helical" evidence="8">
    <location>
        <begin position="92"/>
        <end position="113"/>
    </location>
</feature>
<evidence type="ECO:0000256" key="8">
    <source>
        <dbReference type="RuleBase" id="RU363032"/>
    </source>
</evidence>
<dbReference type="CDD" id="cd06261">
    <property type="entry name" value="TM_PBP2"/>
    <property type="match status" value="1"/>
</dbReference>
<accession>A0A9D1HNN1</accession>
<dbReference type="InterPro" id="IPR035906">
    <property type="entry name" value="MetI-like_sf"/>
</dbReference>
<gene>
    <name evidence="10" type="ORF">IAD15_03195</name>
</gene>
<dbReference type="GO" id="GO:0005886">
    <property type="term" value="C:plasma membrane"/>
    <property type="evidence" value="ECO:0007669"/>
    <property type="project" value="UniProtKB-SubCell"/>
</dbReference>
<evidence type="ECO:0000256" key="4">
    <source>
        <dbReference type="ARBA" id="ARBA00022475"/>
    </source>
</evidence>
<keyword evidence="3 8" id="KW-0813">Transport</keyword>
<reference evidence="10" key="2">
    <citation type="journal article" date="2021" name="PeerJ">
        <title>Extensive microbial diversity within the chicken gut microbiome revealed by metagenomics and culture.</title>
        <authorList>
            <person name="Gilroy R."/>
            <person name="Ravi A."/>
            <person name="Getino M."/>
            <person name="Pursley I."/>
            <person name="Horton D.L."/>
            <person name="Alikhan N.F."/>
            <person name="Baker D."/>
            <person name="Gharbi K."/>
            <person name="Hall N."/>
            <person name="Watson M."/>
            <person name="Adriaenssens E.M."/>
            <person name="Foster-Nyarko E."/>
            <person name="Jarju S."/>
            <person name="Secka A."/>
            <person name="Antonio M."/>
            <person name="Oren A."/>
            <person name="Chaudhuri R.R."/>
            <person name="La Ragione R."/>
            <person name="Hildebrand F."/>
            <person name="Pallen M.J."/>
        </authorList>
    </citation>
    <scope>NUCLEOTIDE SEQUENCE</scope>
    <source>
        <strain evidence="10">CHK195-11698</strain>
    </source>
</reference>
<organism evidence="10 11">
    <name type="scientific">Candidatus Fimiplasma intestinipullorum</name>
    <dbReference type="NCBI Taxonomy" id="2840825"/>
    <lineage>
        <taxon>Bacteria</taxon>
        <taxon>Bacillati</taxon>
        <taxon>Bacillota</taxon>
        <taxon>Clostridia</taxon>
        <taxon>Eubacteriales</taxon>
        <taxon>Candidatus Fimiplasma</taxon>
    </lineage>
</organism>
<sequence>MKNQMKYLLLVPGIILLAVFLVMPLLSIFLPTIFTETGVTLDSYIQFFQDPLNVRIFIRTLRVALITTIICVFLAVPAAYYMSRCKQSVKGILMTISIFPLLTNSVIRSFAWITILGRNGIINQILTSIGIVEEPIQMLYTEFAIVIGSVYLFLPLMLTTLAGVMDNIENDMMEAAESLGANRLVAFLKVILPLSLPGIIVGSTLVFTGTLSAYTTPQLLGGNSNTVMATFIYEKSMSLGDWEGTSVIAVIMIITTVIAMKVLNTIANRLDKRGGDNA</sequence>
<feature type="transmembrane region" description="Helical" evidence="8">
    <location>
        <begin position="56"/>
        <end position="80"/>
    </location>
</feature>
<feature type="transmembrane region" description="Helical" evidence="8">
    <location>
        <begin position="143"/>
        <end position="165"/>
    </location>
</feature>
<dbReference type="PANTHER" id="PTHR42929:SF1">
    <property type="entry name" value="INNER MEMBRANE ABC TRANSPORTER PERMEASE PROTEIN YDCU-RELATED"/>
    <property type="match status" value="1"/>
</dbReference>
<evidence type="ECO:0000256" key="7">
    <source>
        <dbReference type="ARBA" id="ARBA00023136"/>
    </source>
</evidence>
<dbReference type="EMBL" id="DVMJ01000022">
    <property type="protein sequence ID" value="HIU13057.1"/>
    <property type="molecule type" value="Genomic_DNA"/>
</dbReference>
<name>A0A9D1HNN1_9FIRM</name>
<dbReference type="Gene3D" id="1.10.3720.10">
    <property type="entry name" value="MetI-like"/>
    <property type="match status" value="1"/>
</dbReference>
<keyword evidence="5 8" id="KW-0812">Transmembrane</keyword>
<reference evidence="10" key="1">
    <citation type="submission" date="2020-10" db="EMBL/GenBank/DDBJ databases">
        <authorList>
            <person name="Gilroy R."/>
        </authorList>
    </citation>
    <scope>NUCLEOTIDE SEQUENCE</scope>
    <source>
        <strain evidence="10">CHK195-11698</strain>
    </source>
</reference>
<proteinExistence type="inferred from homology"/>
<dbReference type="InterPro" id="IPR000515">
    <property type="entry name" value="MetI-like"/>
</dbReference>
<evidence type="ECO:0000256" key="3">
    <source>
        <dbReference type="ARBA" id="ARBA00022448"/>
    </source>
</evidence>
<dbReference type="PANTHER" id="PTHR42929">
    <property type="entry name" value="INNER MEMBRANE ABC TRANSPORTER PERMEASE PROTEIN YDCU-RELATED-RELATED"/>
    <property type="match status" value="1"/>
</dbReference>
<evidence type="ECO:0000256" key="1">
    <source>
        <dbReference type="ARBA" id="ARBA00004651"/>
    </source>
</evidence>
<comment type="subcellular location">
    <subcellularLocation>
        <location evidence="1 8">Cell membrane</location>
        <topology evidence="1 8">Multi-pass membrane protein</topology>
    </subcellularLocation>
</comment>
<dbReference type="GO" id="GO:0055085">
    <property type="term" value="P:transmembrane transport"/>
    <property type="evidence" value="ECO:0007669"/>
    <property type="project" value="InterPro"/>
</dbReference>
<dbReference type="SUPFAM" id="SSF161098">
    <property type="entry name" value="MetI-like"/>
    <property type="match status" value="1"/>
</dbReference>
<evidence type="ECO:0000256" key="5">
    <source>
        <dbReference type="ARBA" id="ARBA00022692"/>
    </source>
</evidence>
<evidence type="ECO:0000313" key="10">
    <source>
        <dbReference type="EMBL" id="HIU13057.1"/>
    </source>
</evidence>
<keyword evidence="7 8" id="KW-0472">Membrane</keyword>
<comment type="caution">
    <text evidence="10">The sequence shown here is derived from an EMBL/GenBank/DDBJ whole genome shotgun (WGS) entry which is preliminary data.</text>
</comment>
<dbReference type="Pfam" id="PF00528">
    <property type="entry name" value="BPD_transp_1"/>
    <property type="match status" value="1"/>
</dbReference>
<evidence type="ECO:0000256" key="6">
    <source>
        <dbReference type="ARBA" id="ARBA00022989"/>
    </source>
</evidence>
<evidence type="ECO:0000256" key="2">
    <source>
        <dbReference type="ARBA" id="ARBA00007069"/>
    </source>
</evidence>
<feature type="transmembrane region" description="Helical" evidence="8">
    <location>
        <begin position="7"/>
        <end position="34"/>
    </location>
</feature>
<feature type="transmembrane region" description="Helical" evidence="8">
    <location>
        <begin position="244"/>
        <end position="263"/>
    </location>
</feature>
<protein>
    <submittedName>
        <fullName evidence="10">ABC transporter permease</fullName>
    </submittedName>
</protein>
<dbReference type="AlphaFoldDB" id="A0A9D1HNN1"/>
<evidence type="ECO:0000259" key="9">
    <source>
        <dbReference type="PROSITE" id="PS50928"/>
    </source>
</evidence>
<evidence type="ECO:0000313" key="11">
    <source>
        <dbReference type="Proteomes" id="UP000824175"/>
    </source>
</evidence>
<feature type="domain" description="ABC transmembrane type-1" evidence="9">
    <location>
        <begin position="57"/>
        <end position="263"/>
    </location>
</feature>
<dbReference type="Proteomes" id="UP000824175">
    <property type="component" value="Unassembled WGS sequence"/>
</dbReference>
<dbReference type="PROSITE" id="PS50928">
    <property type="entry name" value="ABC_TM1"/>
    <property type="match status" value="1"/>
</dbReference>
<keyword evidence="6 8" id="KW-1133">Transmembrane helix</keyword>
<comment type="similarity">
    <text evidence="2">Belongs to the binding-protein-dependent transport system permease family. CysTW subfamily.</text>
</comment>
<keyword evidence="4" id="KW-1003">Cell membrane</keyword>